<gene>
    <name evidence="5" type="ORF">GRF29_216g331472</name>
</gene>
<dbReference type="InterPro" id="IPR036770">
    <property type="entry name" value="Ankyrin_rpt-contain_sf"/>
</dbReference>
<evidence type="ECO:0000256" key="4">
    <source>
        <dbReference type="PROSITE-ProRule" id="PRU00023"/>
    </source>
</evidence>
<dbReference type="Pfam" id="PF12796">
    <property type="entry name" value="Ank_2"/>
    <property type="match status" value="1"/>
</dbReference>
<dbReference type="PROSITE" id="PS50088">
    <property type="entry name" value="ANK_REPEAT"/>
    <property type="match status" value="2"/>
</dbReference>
<organism evidence="5 6">
    <name type="scientific">Pseudopithomyces chartarum</name>
    <dbReference type="NCBI Taxonomy" id="1892770"/>
    <lineage>
        <taxon>Eukaryota</taxon>
        <taxon>Fungi</taxon>
        <taxon>Dikarya</taxon>
        <taxon>Ascomycota</taxon>
        <taxon>Pezizomycotina</taxon>
        <taxon>Dothideomycetes</taxon>
        <taxon>Pleosporomycetidae</taxon>
        <taxon>Pleosporales</taxon>
        <taxon>Massarineae</taxon>
        <taxon>Didymosphaeriaceae</taxon>
        <taxon>Pseudopithomyces</taxon>
    </lineage>
</organism>
<sequence>MGPFPAVERVTERVMATTTTASQTSKSLKELLGVMGQLPPRLHSLHNQVTDLEVLLHEIVGRITPGNANDENDEEDNDWWYENSTDSIASAVDNATNYLTELRTTVTDIQQTGITSSNARHRAFRRELPHLNQLHKALVQCKAELNRILGAGRTRLERRMHMELTSISTTSKPGASSDPNQALALNKSIEFIEQRQRRLQRVHQVDATVSLFIGFAGIPVLSAKCDNALCRKAQRPQVQAEYWFPAGVFWSQIIRFQAAYQTNMGPSWQLRTLRRIPDSAEAVTFAMTGNIDGLKSLFAKGFASPVDVSDTRGYSLLRWAMYSNQYKTCQFLVLAGADPDYRPKALSDDCPRNKASDIILQGGMSQEDIEALSCMTRNSDWIEDQNFSRAHKIVAGLVGGDLAEELRRDRESVNPQDAMGRTPLLWAAARGDKVACVTLLNFDADPNIIDVYWSGPVAYSADRDHTECTRILLEAGAKTDVEIPGGYKIGSPLNCAARNASDPLLIKTLLDFGANVDACGVDGRTSLIHAARTNNVDFALLLLEHNANINAIATTGHTPLTIALMNNSHGVLKLFLDRWQDYNDSPRLKGPNFLRLTAQYADLETIMILSNTNHFKLKYDLVYSTGDFETLLAQRHDADDKLTRAFNLFLQVIRENLSQEDIIESGLVFRSSSTSCSSDVHRESDRIHNLRNEVAALALNKTFSNNRAGKTCK</sequence>
<dbReference type="EMBL" id="WVTA01000018">
    <property type="protein sequence ID" value="KAK3197479.1"/>
    <property type="molecule type" value="Genomic_DNA"/>
</dbReference>
<dbReference type="SUPFAM" id="SSF48403">
    <property type="entry name" value="Ankyrin repeat"/>
    <property type="match status" value="1"/>
</dbReference>
<evidence type="ECO:0000313" key="6">
    <source>
        <dbReference type="Proteomes" id="UP001280581"/>
    </source>
</evidence>
<dbReference type="Pfam" id="PF00023">
    <property type="entry name" value="Ank"/>
    <property type="match status" value="1"/>
</dbReference>
<dbReference type="PANTHER" id="PTHR24136">
    <property type="entry name" value="SOWAH (DROSOPHILA) HOMOLOG"/>
    <property type="match status" value="1"/>
</dbReference>
<feature type="repeat" description="ANK" evidence="4">
    <location>
        <begin position="522"/>
        <end position="554"/>
    </location>
</feature>
<dbReference type="Proteomes" id="UP001280581">
    <property type="component" value="Unassembled WGS sequence"/>
</dbReference>
<accession>A0AAN6LM90</accession>
<dbReference type="PANTHER" id="PTHR24136:SF15">
    <property type="entry name" value="ANK_REP_REGION DOMAIN-CONTAINING PROTEIN"/>
    <property type="match status" value="1"/>
</dbReference>
<dbReference type="InterPro" id="IPR002110">
    <property type="entry name" value="Ankyrin_rpt"/>
</dbReference>
<dbReference type="InterPro" id="IPR051573">
    <property type="entry name" value="Ankyrin-SOCS_box_domain"/>
</dbReference>
<protein>
    <recommendedName>
        <fullName evidence="7">Ankyrin</fullName>
    </recommendedName>
</protein>
<feature type="repeat" description="ANK" evidence="4">
    <location>
        <begin position="419"/>
        <end position="451"/>
    </location>
</feature>
<proteinExistence type="inferred from homology"/>
<evidence type="ECO:0000256" key="1">
    <source>
        <dbReference type="ARBA" id="ARBA00005949"/>
    </source>
</evidence>
<comment type="similarity">
    <text evidence="1">Belongs to the ankyrin SOCS box (ASB) family.</text>
</comment>
<name>A0AAN6LM90_9PLEO</name>
<dbReference type="SMART" id="SM00248">
    <property type="entry name" value="ANK"/>
    <property type="match status" value="6"/>
</dbReference>
<comment type="caution">
    <text evidence="5">The sequence shown here is derived from an EMBL/GenBank/DDBJ whole genome shotgun (WGS) entry which is preliminary data.</text>
</comment>
<dbReference type="GO" id="GO:0016567">
    <property type="term" value="P:protein ubiquitination"/>
    <property type="evidence" value="ECO:0007669"/>
    <property type="project" value="TreeGrafter"/>
</dbReference>
<reference evidence="5 6" key="1">
    <citation type="submission" date="2021-02" db="EMBL/GenBank/DDBJ databases">
        <title>Genome assembly of Pseudopithomyces chartarum.</title>
        <authorList>
            <person name="Jauregui R."/>
            <person name="Singh J."/>
            <person name="Voisey C."/>
        </authorList>
    </citation>
    <scope>NUCLEOTIDE SEQUENCE [LARGE SCALE GENOMIC DNA]</scope>
    <source>
        <strain evidence="5 6">AGR01</strain>
    </source>
</reference>
<keyword evidence="3 4" id="KW-0040">ANK repeat</keyword>
<dbReference type="GO" id="GO:0045732">
    <property type="term" value="P:positive regulation of protein catabolic process"/>
    <property type="evidence" value="ECO:0007669"/>
    <property type="project" value="TreeGrafter"/>
</dbReference>
<keyword evidence="2" id="KW-0677">Repeat</keyword>
<keyword evidence="6" id="KW-1185">Reference proteome</keyword>
<dbReference type="AlphaFoldDB" id="A0AAN6LM90"/>
<evidence type="ECO:0000256" key="3">
    <source>
        <dbReference type="ARBA" id="ARBA00023043"/>
    </source>
</evidence>
<dbReference type="Gene3D" id="1.25.40.20">
    <property type="entry name" value="Ankyrin repeat-containing domain"/>
    <property type="match status" value="2"/>
</dbReference>
<dbReference type="PROSITE" id="PS50297">
    <property type="entry name" value="ANK_REP_REGION"/>
    <property type="match status" value="1"/>
</dbReference>
<evidence type="ECO:0000313" key="5">
    <source>
        <dbReference type="EMBL" id="KAK3197479.1"/>
    </source>
</evidence>
<evidence type="ECO:0008006" key="7">
    <source>
        <dbReference type="Google" id="ProtNLM"/>
    </source>
</evidence>
<evidence type="ECO:0000256" key="2">
    <source>
        <dbReference type="ARBA" id="ARBA00022737"/>
    </source>
</evidence>